<dbReference type="Gene3D" id="2.130.10.10">
    <property type="entry name" value="YVTN repeat-like/Quinoprotein amine dehydrogenase"/>
    <property type="match status" value="2"/>
</dbReference>
<dbReference type="CDD" id="cd15482">
    <property type="entry name" value="Sialidase_non-viral"/>
    <property type="match status" value="1"/>
</dbReference>
<keyword evidence="1" id="KW-0602">Photosynthesis</keyword>
<evidence type="ECO:0000256" key="3">
    <source>
        <dbReference type="SAM" id="SignalP"/>
    </source>
</evidence>
<feature type="signal peptide" evidence="3">
    <location>
        <begin position="1"/>
        <end position="22"/>
    </location>
</feature>
<protein>
    <submittedName>
        <fullName evidence="5">YCF48-related protein</fullName>
    </submittedName>
</protein>
<gene>
    <name evidence="5" type="ORF">PQR66_30995</name>
</gene>
<keyword evidence="2" id="KW-0604">Photosystem II</keyword>
<evidence type="ECO:0000256" key="2">
    <source>
        <dbReference type="ARBA" id="ARBA00023276"/>
    </source>
</evidence>
<feature type="domain" description="Photosynthesis system II assembly factor Ycf48/Hcf136-like" evidence="4">
    <location>
        <begin position="73"/>
        <end position="217"/>
    </location>
</feature>
<dbReference type="RefSeq" id="WP_408332586.1">
    <property type="nucleotide sequence ID" value="NZ_JAQQFH010000030.1"/>
</dbReference>
<evidence type="ECO:0000313" key="6">
    <source>
        <dbReference type="Proteomes" id="UP001629249"/>
    </source>
</evidence>
<feature type="chain" id="PRO_5047228783" evidence="3">
    <location>
        <begin position="23"/>
        <end position="323"/>
    </location>
</feature>
<evidence type="ECO:0000259" key="4">
    <source>
        <dbReference type="Pfam" id="PF14870"/>
    </source>
</evidence>
<dbReference type="InterPro" id="IPR028203">
    <property type="entry name" value="PSII_CF48-like_dom"/>
</dbReference>
<dbReference type="PANTHER" id="PTHR47199:SF2">
    <property type="entry name" value="PHOTOSYSTEM II STABILITY_ASSEMBLY FACTOR HCF136, CHLOROPLASTIC"/>
    <property type="match status" value="1"/>
</dbReference>
<dbReference type="InterPro" id="IPR015943">
    <property type="entry name" value="WD40/YVTN_repeat-like_dom_sf"/>
</dbReference>
<keyword evidence="3" id="KW-0732">Signal</keyword>
<dbReference type="Pfam" id="PF14870">
    <property type="entry name" value="PSII_BNR"/>
    <property type="match status" value="1"/>
</dbReference>
<accession>A0ABW8ZW76</accession>
<comment type="caution">
    <text evidence="5">The sequence shown here is derived from an EMBL/GenBank/DDBJ whole genome shotgun (WGS) entry which is preliminary data.</text>
</comment>
<evidence type="ECO:0000313" key="5">
    <source>
        <dbReference type="EMBL" id="MFL9887497.1"/>
    </source>
</evidence>
<dbReference type="SUPFAM" id="SSF110296">
    <property type="entry name" value="Oligoxyloglucan reducing end-specific cellobiohydrolase"/>
    <property type="match status" value="1"/>
</dbReference>
<proteinExistence type="predicted"/>
<keyword evidence="6" id="KW-1185">Reference proteome</keyword>
<dbReference type="Proteomes" id="UP001629249">
    <property type="component" value="Unassembled WGS sequence"/>
</dbReference>
<dbReference type="EMBL" id="JAQQFN010000028">
    <property type="protein sequence ID" value="MFL9887497.1"/>
    <property type="molecule type" value="Genomic_DNA"/>
</dbReference>
<dbReference type="PANTHER" id="PTHR47199">
    <property type="entry name" value="PHOTOSYSTEM II STABILITY/ASSEMBLY FACTOR HCF136, CHLOROPLASTIC"/>
    <property type="match status" value="1"/>
</dbReference>
<evidence type="ECO:0000256" key="1">
    <source>
        <dbReference type="ARBA" id="ARBA00022531"/>
    </source>
</evidence>
<organism evidence="5 6">
    <name type="scientific">Paraburkholderia agricolaris</name>
    <dbReference type="NCBI Taxonomy" id="2152888"/>
    <lineage>
        <taxon>Bacteria</taxon>
        <taxon>Pseudomonadati</taxon>
        <taxon>Pseudomonadota</taxon>
        <taxon>Betaproteobacteria</taxon>
        <taxon>Burkholderiales</taxon>
        <taxon>Burkholderiaceae</taxon>
        <taxon>Paraburkholderia</taxon>
    </lineage>
</organism>
<sequence length="323" mass="34345">MNSVRKFTLAAALAFASVAVHAQATEGPDGLSLHLASTAADLSATEYLAVARAGKRIVAVGEHGTIALSDDGKSWRQARHVPVQSTLTSVAFSDAMHGWAVGHWGVVIHTDDGGETWSLQRSDLKVDQPLFSVYFKNSTEGFAVGLWSLLLKTSDGGRTWTQSKLVSDKKEGADKNLFQLFSSRDGTLYISAEKGTVFCSTDAGATWTGIPTGYSGSLWTGVALSDGALLVGGLRGSMLRSDDGGKTWLPLKTDTSSSITDIVQMPNHEVIAVALDGVILQSNDNGQHFQRMVGQDRANYTAVVAKSDGQPVYFTARGIAIDH</sequence>
<reference evidence="5 6" key="1">
    <citation type="journal article" date="2024" name="Chem. Sci.">
        <title>Discovery of megapolipeptins by genome mining of a Burkholderiales bacteria collection.</title>
        <authorList>
            <person name="Paulo B.S."/>
            <person name="Recchia M.J.J."/>
            <person name="Lee S."/>
            <person name="Fergusson C.H."/>
            <person name="Romanowski S.B."/>
            <person name="Hernandez A."/>
            <person name="Krull N."/>
            <person name="Liu D.Y."/>
            <person name="Cavanagh H."/>
            <person name="Bos A."/>
            <person name="Gray C.A."/>
            <person name="Murphy B.T."/>
            <person name="Linington R.G."/>
            <person name="Eustaquio A.S."/>
        </authorList>
    </citation>
    <scope>NUCLEOTIDE SEQUENCE [LARGE SCALE GENOMIC DNA]</scope>
    <source>
        <strain evidence="5 6">RL16-012-BIC-B</strain>
    </source>
</reference>
<name>A0ABW8ZW76_9BURK</name>